<dbReference type="AlphaFoldDB" id="A0A1G8HS70"/>
<dbReference type="EMBL" id="FNDT01000006">
    <property type="protein sequence ID" value="SDI09506.1"/>
    <property type="molecule type" value="Genomic_DNA"/>
</dbReference>
<proteinExistence type="predicted"/>
<dbReference type="GO" id="GO:0016829">
    <property type="term" value="F:lyase activity"/>
    <property type="evidence" value="ECO:0007669"/>
    <property type="project" value="InterPro"/>
</dbReference>
<evidence type="ECO:0000313" key="1">
    <source>
        <dbReference type="EMBL" id="SDI09506.1"/>
    </source>
</evidence>
<dbReference type="SUPFAM" id="SSF54637">
    <property type="entry name" value="Thioesterase/thiol ester dehydrase-isomerase"/>
    <property type="match status" value="1"/>
</dbReference>
<dbReference type="PANTHER" id="PTHR43664:SF1">
    <property type="entry name" value="BETA-METHYLMALYL-COA DEHYDRATASE"/>
    <property type="match status" value="1"/>
</dbReference>
<reference evidence="1 2" key="1">
    <citation type="submission" date="2016-10" db="EMBL/GenBank/DDBJ databases">
        <authorList>
            <person name="de Groot N.N."/>
        </authorList>
    </citation>
    <scope>NUCLEOTIDE SEQUENCE [LARGE SCALE GENOMIC DNA]</scope>
    <source>
        <strain evidence="1 2">NP_1H</strain>
    </source>
</reference>
<dbReference type="Gene3D" id="3.10.129.10">
    <property type="entry name" value="Hotdog Thioesterase"/>
    <property type="match status" value="1"/>
</dbReference>
<dbReference type="STRING" id="335973.SAMN04488693_1068"/>
<sequence>MDAQNDPMPGRNSDSREVEGWSGRLFEDFSLGDVYYHPFGKTVTAADNQWFTLVTQNVAKTHVDSNFAKGTEFKLPLVNSTFTLALATGQSTIDLSMNVFANMGWDEVRMPHPVYEGDTIYSRSKVLATRASASRPNLGLVTVATEGYNQDGTIVISYRRTFMIYRKGHLPTVTSSRPDESSLPAVGDHA</sequence>
<accession>A0A1G8HS70</accession>
<name>A0A1G8HS70_9MICC</name>
<gene>
    <name evidence="1" type="ORF">SAMN04488693_1068</name>
</gene>
<protein>
    <submittedName>
        <fullName evidence="1">Acyl dehydratase</fullName>
    </submittedName>
</protein>
<keyword evidence="2" id="KW-1185">Reference proteome</keyword>
<organism evidence="1 2">
    <name type="scientific">Arthrobacter subterraneus</name>
    <dbReference type="NCBI Taxonomy" id="335973"/>
    <lineage>
        <taxon>Bacteria</taxon>
        <taxon>Bacillati</taxon>
        <taxon>Actinomycetota</taxon>
        <taxon>Actinomycetes</taxon>
        <taxon>Micrococcales</taxon>
        <taxon>Micrococcaceae</taxon>
        <taxon>Arthrobacter</taxon>
    </lineage>
</organism>
<dbReference type="Pfam" id="PF19315">
    <property type="entry name" value="MC_hydratase"/>
    <property type="match status" value="1"/>
</dbReference>
<dbReference type="InterPro" id="IPR029069">
    <property type="entry name" value="HotDog_dom_sf"/>
</dbReference>
<dbReference type="PANTHER" id="PTHR43664">
    <property type="entry name" value="MONOAMINE OXIDASE-RELATED"/>
    <property type="match status" value="1"/>
</dbReference>
<dbReference type="InterPro" id="IPR048274">
    <property type="entry name" value="MC_hydratase"/>
</dbReference>
<dbReference type="InterPro" id="IPR052342">
    <property type="entry name" value="MCH/BMMD"/>
</dbReference>
<evidence type="ECO:0000313" key="2">
    <source>
        <dbReference type="Proteomes" id="UP000199258"/>
    </source>
</evidence>
<dbReference type="Proteomes" id="UP000199258">
    <property type="component" value="Unassembled WGS sequence"/>
</dbReference>
<dbReference type="RefSeq" id="WP_245702764.1">
    <property type="nucleotide sequence ID" value="NZ_FNDT01000006.1"/>
</dbReference>
<dbReference type="CDD" id="cd03451">
    <property type="entry name" value="FkbR2"/>
    <property type="match status" value="1"/>
</dbReference>